<proteinExistence type="inferred from homology"/>
<dbReference type="InterPro" id="IPR036259">
    <property type="entry name" value="MFS_trans_sf"/>
</dbReference>
<feature type="transmembrane region" description="Helical" evidence="7">
    <location>
        <begin position="300"/>
        <end position="324"/>
    </location>
</feature>
<evidence type="ECO:0000313" key="15">
    <source>
        <dbReference type="EMBL" id="CAB4985263.1"/>
    </source>
</evidence>
<dbReference type="EMBL" id="CAFBOC010000019">
    <property type="protein sequence ID" value="CAB4985263.1"/>
    <property type="molecule type" value="Genomic_DNA"/>
</dbReference>
<keyword evidence="3" id="KW-0813">Transport</keyword>
<dbReference type="PANTHER" id="PTHR23514">
    <property type="entry name" value="BYPASS OF STOP CODON PROTEIN 6"/>
    <property type="match status" value="1"/>
</dbReference>
<evidence type="ECO:0000313" key="13">
    <source>
        <dbReference type="EMBL" id="CAB4870063.1"/>
    </source>
</evidence>
<feature type="transmembrane region" description="Helical" evidence="7">
    <location>
        <begin position="71"/>
        <end position="87"/>
    </location>
</feature>
<dbReference type="GO" id="GO:0016020">
    <property type="term" value="C:membrane"/>
    <property type="evidence" value="ECO:0007669"/>
    <property type="project" value="TreeGrafter"/>
</dbReference>
<feature type="transmembrane region" description="Helical" evidence="7">
    <location>
        <begin position="234"/>
        <end position="254"/>
    </location>
</feature>
<keyword evidence="6 7" id="KW-0472">Membrane</keyword>
<dbReference type="EMBL" id="CAFBQX010000004">
    <property type="protein sequence ID" value="CAB5073269.1"/>
    <property type="molecule type" value="Genomic_DNA"/>
</dbReference>
<feature type="transmembrane region" description="Helical" evidence="7">
    <location>
        <begin position="42"/>
        <end position="64"/>
    </location>
</feature>
<feature type="transmembrane region" description="Helical" evidence="7">
    <location>
        <begin position="336"/>
        <end position="360"/>
    </location>
</feature>
<feature type="transmembrane region" description="Helical" evidence="7">
    <location>
        <begin position="134"/>
        <end position="151"/>
    </location>
</feature>
<feature type="transmembrane region" description="Helical" evidence="7">
    <location>
        <begin position="274"/>
        <end position="294"/>
    </location>
</feature>
<feature type="transmembrane region" description="Helical" evidence="7">
    <location>
        <begin position="366"/>
        <end position="387"/>
    </location>
</feature>
<dbReference type="EMBL" id="CAEZXO010000010">
    <property type="protein sequence ID" value="CAB4701727.1"/>
    <property type="molecule type" value="Genomic_DNA"/>
</dbReference>
<evidence type="ECO:0000256" key="6">
    <source>
        <dbReference type="ARBA" id="ARBA00023136"/>
    </source>
</evidence>
<dbReference type="InterPro" id="IPR011701">
    <property type="entry name" value="MFS"/>
</dbReference>
<evidence type="ECO:0000256" key="4">
    <source>
        <dbReference type="ARBA" id="ARBA00022692"/>
    </source>
</evidence>
<evidence type="ECO:0000256" key="7">
    <source>
        <dbReference type="SAM" id="Phobius"/>
    </source>
</evidence>
<dbReference type="EMBL" id="CAEZYM010000006">
    <property type="protein sequence ID" value="CAB4724043.1"/>
    <property type="molecule type" value="Genomic_DNA"/>
</dbReference>
<dbReference type="PANTHER" id="PTHR23514:SF3">
    <property type="entry name" value="BYPASS OF STOP CODON PROTEIN 6"/>
    <property type="match status" value="1"/>
</dbReference>
<comment type="similarity">
    <text evidence="2">Belongs to the major facilitator superfamily.</text>
</comment>
<sequence length="392" mass="42253">MKTFERRAVAALFFLFGFGMISWVPRFPEIKANLHINNGQFGTLVSLGAIGSFLSFLTVGHLVHRFGTGKAMALSAATYSLGVGLIVHSTHAWQFLLCNISIGAGISAFHISVNSEIFHMQSKSEELILPRMHGAWSAGSLSTAILSGFLASRMTLWIHIDGLIVIVYSLMLILLWKTRHALLPGNASSNEQTSAKRLFKAFKVDWIITFSIIFSNLLELCIGDWSTIFAKEDLHMSPGVSAIPFVVFASAMILGRFQVHRVTPHIAIADLSKWAAITCGIVFALTTTVGAHIAKSAPTTGFTIFVVGAFIGGLGSSFLNPTLLNAANKRSIEPGAVVLGRLGLLTTSLTFLFKTVIAWVAQLTSISVALLIPSLGLISTTLAIKAIREANR</sequence>
<evidence type="ECO:0000313" key="12">
    <source>
        <dbReference type="EMBL" id="CAB4832313.1"/>
    </source>
</evidence>
<feature type="transmembrane region" description="Helical" evidence="7">
    <location>
        <begin position="157"/>
        <end position="176"/>
    </location>
</feature>
<protein>
    <submittedName>
        <fullName evidence="14">Unannotated protein</fullName>
    </submittedName>
</protein>
<evidence type="ECO:0000313" key="8">
    <source>
        <dbReference type="EMBL" id="CAB4341992.1"/>
    </source>
</evidence>
<dbReference type="Pfam" id="PF07690">
    <property type="entry name" value="MFS_1"/>
    <property type="match status" value="1"/>
</dbReference>
<dbReference type="AlphaFoldDB" id="A0A6J7K4D2"/>
<dbReference type="EMBL" id="CAFBNH010000007">
    <property type="protein sequence ID" value="CAB4950425.1"/>
    <property type="molecule type" value="Genomic_DNA"/>
</dbReference>
<dbReference type="InterPro" id="IPR051788">
    <property type="entry name" value="MFS_Transporter"/>
</dbReference>
<dbReference type="EMBL" id="CAEZZW010000006">
    <property type="protein sequence ID" value="CAB4783756.1"/>
    <property type="molecule type" value="Genomic_DNA"/>
</dbReference>
<accession>A0A6J7K4D2</accession>
<dbReference type="GO" id="GO:0012505">
    <property type="term" value="C:endomembrane system"/>
    <property type="evidence" value="ECO:0007669"/>
    <property type="project" value="UniProtKB-SubCell"/>
</dbReference>
<evidence type="ECO:0000256" key="1">
    <source>
        <dbReference type="ARBA" id="ARBA00004127"/>
    </source>
</evidence>
<reference evidence="14" key="1">
    <citation type="submission" date="2020-05" db="EMBL/GenBank/DDBJ databases">
        <authorList>
            <person name="Chiriac C."/>
            <person name="Salcher M."/>
            <person name="Ghai R."/>
            <person name="Kavagutti S V."/>
        </authorList>
    </citation>
    <scope>NUCLEOTIDE SEQUENCE</scope>
</reference>
<evidence type="ECO:0000313" key="10">
    <source>
        <dbReference type="EMBL" id="CAB4724043.1"/>
    </source>
</evidence>
<feature type="transmembrane region" description="Helical" evidence="7">
    <location>
        <begin position="206"/>
        <end position="228"/>
    </location>
</feature>
<feature type="transmembrane region" description="Helical" evidence="7">
    <location>
        <begin position="93"/>
        <end position="113"/>
    </location>
</feature>
<name>A0A6J7K4D2_9ZZZZ</name>
<dbReference type="EMBL" id="CAFABH010000027">
    <property type="protein sequence ID" value="CAB4832313.1"/>
    <property type="molecule type" value="Genomic_DNA"/>
</dbReference>
<keyword evidence="4 7" id="KW-0812">Transmembrane</keyword>
<gene>
    <name evidence="9" type="ORF">UFOPK2510_01357</name>
    <name evidence="10" type="ORF">UFOPK2718_00741</name>
    <name evidence="11" type="ORF">UFOPK2936_01126</name>
    <name evidence="12" type="ORF">UFOPK3174_01300</name>
    <name evidence="13" type="ORF">UFOPK3328_00997</name>
    <name evidence="14" type="ORF">UFOPK3779_01164</name>
    <name evidence="15" type="ORF">UFOPK3913_01415</name>
    <name evidence="8" type="ORF">UFOPK4107_01092</name>
    <name evidence="16" type="ORF">UFOPK4403_00911</name>
</gene>
<evidence type="ECO:0000313" key="11">
    <source>
        <dbReference type="EMBL" id="CAB4783756.1"/>
    </source>
</evidence>
<evidence type="ECO:0000313" key="9">
    <source>
        <dbReference type="EMBL" id="CAB4701727.1"/>
    </source>
</evidence>
<evidence type="ECO:0000256" key="2">
    <source>
        <dbReference type="ARBA" id="ARBA00008335"/>
    </source>
</evidence>
<dbReference type="EMBL" id="CAESAE010000006">
    <property type="protein sequence ID" value="CAB4341992.1"/>
    <property type="molecule type" value="Genomic_DNA"/>
</dbReference>
<keyword evidence="5 7" id="KW-1133">Transmembrane helix</keyword>
<comment type="subcellular location">
    <subcellularLocation>
        <location evidence="1">Endomembrane system</location>
        <topology evidence="1">Multi-pass membrane protein</topology>
    </subcellularLocation>
</comment>
<evidence type="ECO:0000256" key="3">
    <source>
        <dbReference type="ARBA" id="ARBA00022448"/>
    </source>
</evidence>
<dbReference type="GO" id="GO:0022857">
    <property type="term" value="F:transmembrane transporter activity"/>
    <property type="evidence" value="ECO:0007669"/>
    <property type="project" value="InterPro"/>
</dbReference>
<organism evidence="14">
    <name type="scientific">freshwater metagenome</name>
    <dbReference type="NCBI Taxonomy" id="449393"/>
    <lineage>
        <taxon>unclassified sequences</taxon>
        <taxon>metagenomes</taxon>
        <taxon>ecological metagenomes</taxon>
    </lineage>
</organism>
<dbReference type="Gene3D" id="1.20.1250.20">
    <property type="entry name" value="MFS general substrate transporter like domains"/>
    <property type="match status" value="1"/>
</dbReference>
<evidence type="ECO:0000256" key="5">
    <source>
        <dbReference type="ARBA" id="ARBA00022989"/>
    </source>
</evidence>
<dbReference type="EMBL" id="CAFBLD010000006">
    <property type="protein sequence ID" value="CAB4870063.1"/>
    <property type="molecule type" value="Genomic_DNA"/>
</dbReference>
<evidence type="ECO:0000313" key="14">
    <source>
        <dbReference type="EMBL" id="CAB4950425.1"/>
    </source>
</evidence>
<evidence type="ECO:0000313" key="16">
    <source>
        <dbReference type="EMBL" id="CAB5073269.1"/>
    </source>
</evidence>
<dbReference type="SUPFAM" id="SSF103473">
    <property type="entry name" value="MFS general substrate transporter"/>
    <property type="match status" value="1"/>
</dbReference>